<evidence type="ECO:0000313" key="2">
    <source>
        <dbReference type="Proteomes" id="UP000290900"/>
    </source>
</evidence>
<dbReference type="Proteomes" id="UP000290900">
    <property type="component" value="Unassembled WGS sequence"/>
</dbReference>
<protein>
    <submittedName>
        <fullName evidence="1">DEKNAAC101106</fullName>
    </submittedName>
</protein>
<accession>A0A448YHA6</accession>
<proteinExistence type="predicted"/>
<dbReference type="InParanoid" id="A0A448YHA6"/>
<sequence length="250" mass="28647">MSSIAAASGFFKFNEKLNNETVEQLFDPSHMSSWKQATEDSPGETLLEVPMQTYKTIFSSIPVLEKMPVKSETNLNAAAKPREPRINSEFLKFYALDYSCKLCDYLKISVDELDMYQQEFIDSGCRTIDEFLDEYIVSEREGVDPQDVRNFRDGLKLSLLSRDKLWRNVILPPRNDLSQPIKRHYIQEAEGNGNNSSCLVRTRGKFMPWLNIDDFDSNGKKSIPPYGILANGAQFTVKGWCNERWLSCAN</sequence>
<keyword evidence="2" id="KW-1185">Reference proteome</keyword>
<dbReference type="OrthoDB" id="4088353at2759"/>
<dbReference type="AlphaFoldDB" id="A0A448YHA6"/>
<organism evidence="1 2">
    <name type="scientific">Brettanomyces naardenensis</name>
    <name type="common">Yeast</name>
    <dbReference type="NCBI Taxonomy" id="13370"/>
    <lineage>
        <taxon>Eukaryota</taxon>
        <taxon>Fungi</taxon>
        <taxon>Dikarya</taxon>
        <taxon>Ascomycota</taxon>
        <taxon>Saccharomycotina</taxon>
        <taxon>Pichiomycetes</taxon>
        <taxon>Pichiales</taxon>
        <taxon>Pichiaceae</taxon>
        <taxon>Brettanomyces</taxon>
    </lineage>
</organism>
<evidence type="ECO:0000313" key="1">
    <source>
        <dbReference type="EMBL" id="VEU20312.1"/>
    </source>
</evidence>
<dbReference type="EMBL" id="CAACVR010000003">
    <property type="protein sequence ID" value="VEU20312.1"/>
    <property type="molecule type" value="Genomic_DNA"/>
</dbReference>
<name>A0A448YHA6_BRENA</name>
<gene>
    <name evidence="1" type="ORF">BRENAR_LOCUS1047</name>
</gene>
<reference evidence="1 2" key="1">
    <citation type="submission" date="2018-12" db="EMBL/GenBank/DDBJ databases">
        <authorList>
            <person name="Tiukova I."/>
            <person name="Dainat J."/>
        </authorList>
    </citation>
    <scope>NUCLEOTIDE SEQUENCE [LARGE SCALE GENOMIC DNA]</scope>
</reference>